<evidence type="ECO:0000313" key="2">
    <source>
        <dbReference type="EMBL" id="SVB10877.1"/>
    </source>
</evidence>
<organism evidence="2">
    <name type="scientific">marine metagenome</name>
    <dbReference type="NCBI Taxonomy" id="408172"/>
    <lineage>
        <taxon>unclassified sequences</taxon>
        <taxon>metagenomes</taxon>
        <taxon>ecological metagenomes</taxon>
    </lineage>
</organism>
<sequence>MIINSFTNTSRDINRRVTAICRLWYRLVVLTLVLGLGLVTNAGAVTFDHQTKKAHERPAWLDKLENQINYEEMMSGMEGRQDRLDNTYLKLMGRLQGKIKEHTSPASSGGGFHDSWSAHQLQQSYLLGPSEAAEKIF</sequence>
<protein>
    <submittedName>
        <fullName evidence="2">Uncharacterized protein</fullName>
    </submittedName>
</protein>
<feature type="non-terminal residue" evidence="2">
    <location>
        <position position="1"/>
    </location>
</feature>
<name>A0A382BCD5_9ZZZZ</name>
<accession>A0A382BCD5</accession>
<dbReference type="EMBL" id="UINC01028956">
    <property type="protein sequence ID" value="SVB10877.1"/>
    <property type="molecule type" value="Genomic_DNA"/>
</dbReference>
<proteinExistence type="predicted"/>
<feature type="transmembrane region" description="Helical" evidence="1">
    <location>
        <begin position="23"/>
        <end position="47"/>
    </location>
</feature>
<dbReference type="AlphaFoldDB" id="A0A382BCD5"/>
<feature type="non-terminal residue" evidence="2">
    <location>
        <position position="137"/>
    </location>
</feature>
<reference evidence="2" key="1">
    <citation type="submission" date="2018-05" db="EMBL/GenBank/DDBJ databases">
        <authorList>
            <person name="Lanie J.A."/>
            <person name="Ng W.-L."/>
            <person name="Kazmierczak K.M."/>
            <person name="Andrzejewski T.M."/>
            <person name="Davidsen T.M."/>
            <person name="Wayne K.J."/>
            <person name="Tettelin H."/>
            <person name="Glass J.I."/>
            <person name="Rusch D."/>
            <person name="Podicherti R."/>
            <person name="Tsui H.-C.T."/>
            <person name="Winkler M.E."/>
        </authorList>
    </citation>
    <scope>NUCLEOTIDE SEQUENCE</scope>
</reference>
<gene>
    <name evidence="2" type="ORF">METZ01_LOCUS163731</name>
</gene>
<evidence type="ECO:0000256" key="1">
    <source>
        <dbReference type="SAM" id="Phobius"/>
    </source>
</evidence>
<keyword evidence="1" id="KW-1133">Transmembrane helix</keyword>
<keyword evidence="1" id="KW-0472">Membrane</keyword>
<keyword evidence="1" id="KW-0812">Transmembrane</keyword>